<keyword evidence="3" id="KW-1003">Cell membrane</keyword>
<keyword evidence="10" id="KW-1185">Reference proteome</keyword>
<evidence type="ECO:0000256" key="4">
    <source>
        <dbReference type="ARBA" id="ARBA00022692"/>
    </source>
</evidence>
<feature type="transmembrane region" description="Helical" evidence="7">
    <location>
        <begin position="255"/>
        <end position="273"/>
    </location>
</feature>
<sequence>MSPPEAVNVGTVTSPSETIGRIFMLTQSNSKTKTTVLAQLLLTILAAIFAAPLVIMIAVSLQGEGLGNYAAVLTHPAIPRFFLNSLIISACTIALVFCITLLAAYAFSKLELPAKGTLLNLILTGLMIPSVALIVPLFLIVKSLGLFNHYFSLIGPICAFTLPFTLLLSKNFMDDLPNQLLDAARIDGCGSFKALLFILVPLCKPMSVVVVIWGFLNSWNEYFLALVFMRKETMQTITQAPQFFTDAYSSDTGKIFAALVLISIPVVVLYLCLQKYFEDGMTTGSVK</sequence>
<keyword evidence="5 7" id="KW-1133">Transmembrane helix</keyword>
<dbReference type="OrthoDB" id="187395at2"/>
<dbReference type="EMBL" id="SMRT01000010">
    <property type="protein sequence ID" value="TDF95552.1"/>
    <property type="molecule type" value="Genomic_DNA"/>
</dbReference>
<evidence type="ECO:0000256" key="5">
    <source>
        <dbReference type="ARBA" id="ARBA00022989"/>
    </source>
</evidence>
<dbReference type="CDD" id="cd06261">
    <property type="entry name" value="TM_PBP2"/>
    <property type="match status" value="1"/>
</dbReference>
<evidence type="ECO:0000313" key="10">
    <source>
        <dbReference type="Proteomes" id="UP000295636"/>
    </source>
</evidence>
<evidence type="ECO:0000313" key="9">
    <source>
        <dbReference type="EMBL" id="TDF95552.1"/>
    </source>
</evidence>
<dbReference type="Pfam" id="PF00528">
    <property type="entry name" value="BPD_transp_1"/>
    <property type="match status" value="1"/>
</dbReference>
<evidence type="ECO:0000256" key="2">
    <source>
        <dbReference type="ARBA" id="ARBA00022448"/>
    </source>
</evidence>
<organism evidence="9 10">
    <name type="scientific">Paenibacillus piri</name>
    <dbReference type="NCBI Taxonomy" id="2547395"/>
    <lineage>
        <taxon>Bacteria</taxon>
        <taxon>Bacillati</taxon>
        <taxon>Bacillota</taxon>
        <taxon>Bacilli</taxon>
        <taxon>Bacillales</taxon>
        <taxon>Paenibacillaceae</taxon>
        <taxon>Paenibacillus</taxon>
    </lineage>
</organism>
<keyword evidence="2 7" id="KW-0813">Transport</keyword>
<dbReference type="PANTHER" id="PTHR43744:SF8">
    <property type="entry name" value="SN-GLYCEROL-3-PHOSPHATE TRANSPORT SYSTEM PERMEASE PROTEIN UGPE"/>
    <property type="match status" value="1"/>
</dbReference>
<feature type="transmembrane region" description="Helical" evidence="7">
    <location>
        <begin position="81"/>
        <end position="106"/>
    </location>
</feature>
<accession>A0A4R5KK81</accession>
<dbReference type="PROSITE" id="PS50928">
    <property type="entry name" value="ABC_TM1"/>
    <property type="match status" value="1"/>
</dbReference>
<evidence type="ECO:0000259" key="8">
    <source>
        <dbReference type="PROSITE" id="PS50928"/>
    </source>
</evidence>
<dbReference type="AlphaFoldDB" id="A0A4R5KK81"/>
<comment type="caution">
    <text evidence="9">The sequence shown here is derived from an EMBL/GenBank/DDBJ whole genome shotgun (WGS) entry which is preliminary data.</text>
</comment>
<reference evidence="9 10" key="1">
    <citation type="submission" date="2019-03" db="EMBL/GenBank/DDBJ databases">
        <title>This is whole genome sequence of Paenibacillus sp MS74 strain.</title>
        <authorList>
            <person name="Trinh H.N."/>
        </authorList>
    </citation>
    <scope>NUCLEOTIDE SEQUENCE [LARGE SCALE GENOMIC DNA]</scope>
    <source>
        <strain evidence="9 10">MS74</strain>
    </source>
</reference>
<feature type="transmembrane region" description="Helical" evidence="7">
    <location>
        <begin position="153"/>
        <end position="173"/>
    </location>
</feature>
<keyword evidence="6 7" id="KW-0472">Membrane</keyword>
<evidence type="ECO:0000256" key="3">
    <source>
        <dbReference type="ARBA" id="ARBA00022475"/>
    </source>
</evidence>
<protein>
    <submittedName>
        <fullName evidence="9">Carbohydrate ABC transporter permease</fullName>
    </submittedName>
</protein>
<dbReference type="GO" id="GO:0005886">
    <property type="term" value="C:plasma membrane"/>
    <property type="evidence" value="ECO:0007669"/>
    <property type="project" value="UniProtKB-SubCell"/>
</dbReference>
<evidence type="ECO:0000256" key="6">
    <source>
        <dbReference type="ARBA" id="ARBA00023136"/>
    </source>
</evidence>
<comment type="subcellular location">
    <subcellularLocation>
        <location evidence="1 7">Cell membrane</location>
        <topology evidence="1 7">Multi-pass membrane protein</topology>
    </subcellularLocation>
</comment>
<feature type="transmembrane region" description="Helical" evidence="7">
    <location>
        <begin position="118"/>
        <end position="141"/>
    </location>
</feature>
<dbReference type="Gene3D" id="1.10.3720.10">
    <property type="entry name" value="MetI-like"/>
    <property type="match status" value="1"/>
</dbReference>
<dbReference type="GO" id="GO:0055085">
    <property type="term" value="P:transmembrane transport"/>
    <property type="evidence" value="ECO:0007669"/>
    <property type="project" value="InterPro"/>
</dbReference>
<dbReference type="InterPro" id="IPR035906">
    <property type="entry name" value="MetI-like_sf"/>
</dbReference>
<evidence type="ECO:0000256" key="1">
    <source>
        <dbReference type="ARBA" id="ARBA00004651"/>
    </source>
</evidence>
<keyword evidence="4 7" id="KW-0812">Transmembrane</keyword>
<feature type="domain" description="ABC transmembrane type-1" evidence="8">
    <location>
        <begin position="82"/>
        <end position="273"/>
    </location>
</feature>
<dbReference type="SUPFAM" id="SSF161098">
    <property type="entry name" value="MetI-like"/>
    <property type="match status" value="1"/>
</dbReference>
<proteinExistence type="inferred from homology"/>
<dbReference type="Proteomes" id="UP000295636">
    <property type="component" value="Unassembled WGS sequence"/>
</dbReference>
<comment type="similarity">
    <text evidence="7">Belongs to the binding-protein-dependent transport system permease family.</text>
</comment>
<evidence type="ECO:0000256" key="7">
    <source>
        <dbReference type="RuleBase" id="RU363032"/>
    </source>
</evidence>
<feature type="transmembrane region" description="Helical" evidence="7">
    <location>
        <begin position="40"/>
        <end position="61"/>
    </location>
</feature>
<gene>
    <name evidence="9" type="ORF">E1757_20900</name>
</gene>
<dbReference type="PANTHER" id="PTHR43744">
    <property type="entry name" value="ABC TRANSPORTER PERMEASE PROTEIN MG189-RELATED-RELATED"/>
    <property type="match status" value="1"/>
</dbReference>
<name>A0A4R5KK81_9BACL</name>
<dbReference type="InterPro" id="IPR000515">
    <property type="entry name" value="MetI-like"/>
</dbReference>
<feature type="transmembrane region" description="Helical" evidence="7">
    <location>
        <begin position="194"/>
        <end position="216"/>
    </location>
</feature>